<dbReference type="AlphaFoldDB" id="A0A9J5WC27"/>
<keyword evidence="2" id="KW-1185">Reference proteome</keyword>
<reference evidence="1 2" key="1">
    <citation type="submission" date="2020-09" db="EMBL/GenBank/DDBJ databases">
        <title>De no assembly of potato wild relative species, Solanum commersonii.</title>
        <authorList>
            <person name="Cho K."/>
        </authorList>
    </citation>
    <scope>NUCLEOTIDE SEQUENCE [LARGE SCALE GENOMIC DNA]</scope>
    <source>
        <strain evidence="1">LZ3.2</strain>
        <tissue evidence="1">Leaf</tissue>
    </source>
</reference>
<evidence type="ECO:0000313" key="1">
    <source>
        <dbReference type="EMBL" id="KAG5572486.1"/>
    </source>
</evidence>
<comment type="caution">
    <text evidence="1">The sequence shown here is derived from an EMBL/GenBank/DDBJ whole genome shotgun (WGS) entry which is preliminary data.</text>
</comment>
<evidence type="ECO:0000313" key="2">
    <source>
        <dbReference type="Proteomes" id="UP000824120"/>
    </source>
</evidence>
<protein>
    <submittedName>
        <fullName evidence="1">Uncharacterized protein</fullName>
    </submittedName>
</protein>
<dbReference type="EMBL" id="JACXVP010000012">
    <property type="protein sequence ID" value="KAG5572486.1"/>
    <property type="molecule type" value="Genomic_DNA"/>
</dbReference>
<name>A0A9J5WC27_SOLCO</name>
<proteinExistence type="predicted"/>
<accession>A0A9J5WC27</accession>
<organism evidence="1 2">
    <name type="scientific">Solanum commersonii</name>
    <name type="common">Commerson's wild potato</name>
    <name type="synonym">Commerson's nightshade</name>
    <dbReference type="NCBI Taxonomy" id="4109"/>
    <lineage>
        <taxon>Eukaryota</taxon>
        <taxon>Viridiplantae</taxon>
        <taxon>Streptophyta</taxon>
        <taxon>Embryophyta</taxon>
        <taxon>Tracheophyta</taxon>
        <taxon>Spermatophyta</taxon>
        <taxon>Magnoliopsida</taxon>
        <taxon>eudicotyledons</taxon>
        <taxon>Gunneridae</taxon>
        <taxon>Pentapetalae</taxon>
        <taxon>asterids</taxon>
        <taxon>lamiids</taxon>
        <taxon>Solanales</taxon>
        <taxon>Solanaceae</taxon>
        <taxon>Solanoideae</taxon>
        <taxon>Solaneae</taxon>
        <taxon>Solanum</taxon>
    </lineage>
</organism>
<sequence length="104" mass="12391">MMDDYASLRKEIENLENNNHCLENKIKEPRNGLYSMTIKNETLHKELHITKMEVAHNMRWTRSSIMLDSIQKGQSSTRHDMYSCEEDYESFMGDYDRNSLKIIN</sequence>
<gene>
    <name evidence="1" type="ORF">H5410_062252</name>
</gene>
<dbReference type="Proteomes" id="UP000824120">
    <property type="component" value="Chromosome 12"/>
</dbReference>